<dbReference type="PANTHER" id="PTHR21047">
    <property type="entry name" value="DTDP-6-DEOXY-D-GLUCOSE-3,5 EPIMERASE"/>
    <property type="match status" value="1"/>
</dbReference>
<evidence type="ECO:0000313" key="8">
    <source>
        <dbReference type="EMBL" id="GBC64042.1"/>
    </source>
</evidence>
<comment type="similarity">
    <text evidence="7">Belongs to the dTDP-4-dehydrorhamnose 3,5-epimerase family.</text>
</comment>
<comment type="subunit">
    <text evidence="7">Homodimer.</text>
</comment>
<dbReference type="InterPro" id="IPR014710">
    <property type="entry name" value="RmlC-like_jellyroll"/>
</dbReference>
<dbReference type="UniPathway" id="UPA00124"/>
<evidence type="ECO:0000256" key="2">
    <source>
        <dbReference type="ARBA" id="ARBA00001997"/>
    </source>
</evidence>
<dbReference type="GO" id="GO:0019305">
    <property type="term" value="P:dTDP-rhamnose biosynthetic process"/>
    <property type="evidence" value="ECO:0007669"/>
    <property type="project" value="UniProtKB-UniRule"/>
</dbReference>
<dbReference type="PANTHER" id="PTHR21047:SF2">
    <property type="entry name" value="THYMIDINE DIPHOSPHO-4-KETO-RHAMNOSE 3,5-EPIMERASE"/>
    <property type="match status" value="1"/>
</dbReference>
<dbReference type="GO" id="GO:0000271">
    <property type="term" value="P:polysaccharide biosynthetic process"/>
    <property type="evidence" value="ECO:0007669"/>
    <property type="project" value="TreeGrafter"/>
</dbReference>
<evidence type="ECO:0000256" key="7">
    <source>
        <dbReference type="RuleBase" id="RU364069"/>
    </source>
</evidence>
<comment type="caution">
    <text evidence="8">The sequence shown here is derived from an EMBL/GenBank/DDBJ whole genome shotgun (WGS) entry which is preliminary data.</text>
</comment>
<dbReference type="AlphaFoldDB" id="A0A401G480"/>
<dbReference type="RefSeq" id="WP_124331464.1">
    <property type="nucleotide sequence ID" value="NZ_BEXT01000001.1"/>
</dbReference>
<evidence type="ECO:0000313" key="9">
    <source>
        <dbReference type="Proteomes" id="UP000288096"/>
    </source>
</evidence>
<dbReference type="InterPro" id="IPR011051">
    <property type="entry name" value="RmlC_Cupin_sf"/>
</dbReference>
<evidence type="ECO:0000256" key="1">
    <source>
        <dbReference type="ARBA" id="ARBA00001298"/>
    </source>
</evidence>
<evidence type="ECO:0000256" key="3">
    <source>
        <dbReference type="ARBA" id="ARBA00012098"/>
    </source>
</evidence>
<dbReference type="SUPFAM" id="SSF51182">
    <property type="entry name" value="RmlC-like cupins"/>
    <property type="match status" value="1"/>
</dbReference>
<dbReference type="EC" id="5.1.3.13" evidence="3 7"/>
<dbReference type="Gene3D" id="2.60.120.10">
    <property type="entry name" value="Jelly Rolls"/>
    <property type="match status" value="1"/>
</dbReference>
<evidence type="ECO:0000256" key="6">
    <source>
        <dbReference type="PIRSR" id="PIRSR600888-3"/>
    </source>
</evidence>
<name>A0A401G480_9BACT</name>
<accession>A0A401G480</accession>
<dbReference type="EMBL" id="BEXT01000001">
    <property type="protein sequence ID" value="GBC64042.1"/>
    <property type="molecule type" value="Genomic_DNA"/>
</dbReference>
<dbReference type="CDD" id="cd00438">
    <property type="entry name" value="cupin_RmlC"/>
    <property type="match status" value="1"/>
</dbReference>
<sequence length="186" mass="20592">MNVIPTPLGGVLILEPKVFGDHRGFFMEAHHREKYRAAGISCDFVQDNISCSVRGTLRGLHYQIRHGQAKLVQAVTGEVFDVAVDLRPGSPTFGEWTGVHLSGQNHRQLFIPAGFAHGFCVLSQSAHFLYKCAAFYDPEDEGGILWSDPEIGIEWPVSDPVISEKDRRLPLLSQCPPEKLPAGERS</sequence>
<evidence type="ECO:0000256" key="5">
    <source>
        <dbReference type="PIRSR" id="PIRSR600888-1"/>
    </source>
</evidence>
<evidence type="ECO:0000256" key="4">
    <source>
        <dbReference type="ARBA" id="ARBA00019595"/>
    </source>
</evidence>
<dbReference type="Pfam" id="PF00908">
    <property type="entry name" value="dTDP_sugar_isom"/>
    <property type="match status" value="1"/>
</dbReference>
<dbReference type="GO" id="GO:0008830">
    <property type="term" value="F:dTDP-4-dehydrorhamnose 3,5-epimerase activity"/>
    <property type="evidence" value="ECO:0007669"/>
    <property type="project" value="UniProtKB-UniRule"/>
</dbReference>
<dbReference type="InterPro" id="IPR000888">
    <property type="entry name" value="RmlC-like"/>
</dbReference>
<feature type="active site" description="Proton acceptor" evidence="5">
    <location>
        <position position="61"/>
    </location>
</feature>
<dbReference type="NCBIfam" id="TIGR01221">
    <property type="entry name" value="rmlC"/>
    <property type="match status" value="1"/>
</dbReference>
<dbReference type="Proteomes" id="UP000288096">
    <property type="component" value="Unassembled WGS sequence"/>
</dbReference>
<reference evidence="9" key="2">
    <citation type="submission" date="2019-01" db="EMBL/GenBank/DDBJ databases">
        <title>Genome sequence of Desulfonema ishimotonii strain Tokyo 01.</title>
        <authorList>
            <person name="Fukui M."/>
        </authorList>
    </citation>
    <scope>NUCLEOTIDE SEQUENCE [LARGE SCALE GENOMIC DNA]</scope>
    <source>
        <strain evidence="9">Tokyo 01</strain>
    </source>
</reference>
<reference evidence="9" key="1">
    <citation type="submission" date="2017-11" db="EMBL/GenBank/DDBJ databases">
        <authorList>
            <person name="Watanabe M."/>
            <person name="Kojima H."/>
        </authorList>
    </citation>
    <scope>NUCLEOTIDE SEQUENCE [LARGE SCALE GENOMIC DNA]</scope>
    <source>
        <strain evidence="9">Tokyo 01</strain>
    </source>
</reference>
<feature type="active site" description="Proton donor" evidence="5">
    <location>
        <position position="130"/>
    </location>
</feature>
<comment type="function">
    <text evidence="2 7">Catalyzes the epimerization of the C3' and C5'positions of dTDP-6-deoxy-D-xylo-4-hexulose, forming dTDP-6-deoxy-L-lyxo-4-hexulose.</text>
</comment>
<proteinExistence type="inferred from homology"/>
<comment type="catalytic activity">
    <reaction evidence="1 7">
        <text>dTDP-4-dehydro-6-deoxy-alpha-D-glucose = dTDP-4-dehydro-beta-L-rhamnose</text>
        <dbReference type="Rhea" id="RHEA:16969"/>
        <dbReference type="ChEBI" id="CHEBI:57649"/>
        <dbReference type="ChEBI" id="CHEBI:62830"/>
        <dbReference type="EC" id="5.1.3.13"/>
    </reaction>
</comment>
<protein>
    <recommendedName>
        <fullName evidence="4 7">dTDP-4-dehydrorhamnose 3,5-epimerase</fullName>
        <ecNumber evidence="3 7">5.1.3.13</ecNumber>
    </recommendedName>
    <alternativeName>
        <fullName evidence="7">Thymidine diphospho-4-keto-rhamnose 3,5-epimerase</fullName>
    </alternativeName>
</protein>
<dbReference type="OrthoDB" id="9800680at2"/>
<keyword evidence="9" id="KW-1185">Reference proteome</keyword>
<gene>
    <name evidence="8" type="ORF">DENIS_5042</name>
</gene>
<feature type="site" description="Participates in a stacking interaction with the thymidine ring of dTDP-4-oxo-6-deoxyglucose" evidence="6">
    <location>
        <position position="136"/>
    </location>
</feature>
<organism evidence="8 9">
    <name type="scientific">Desulfonema ishimotonii</name>
    <dbReference type="NCBI Taxonomy" id="45657"/>
    <lineage>
        <taxon>Bacteria</taxon>
        <taxon>Pseudomonadati</taxon>
        <taxon>Thermodesulfobacteriota</taxon>
        <taxon>Desulfobacteria</taxon>
        <taxon>Desulfobacterales</taxon>
        <taxon>Desulfococcaceae</taxon>
        <taxon>Desulfonema</taxon>
    </lineage>
</organism>
<dbReference type="GO" id="GO:0005829">
    <property type="term" value="C:cytosol"/>
    <property type="evidence" value="ECO:0007669"/>
    <property type="project" value="TreeGrafter"/>
</dbReference>
<keyword evidence="7" id="KW-0413">Isomerase</keyword>
<comment type="pathway">
    <text evidence="7">Carbohydrate biosynthesis; dTDP-L-rhamnose biosynthesis.</text>
</comment>